<dbReference type="Proteomes" id="UP000789702">
    <property type="component" value="Unassembled WGS sequence"/>
</dbReference>
<organism evidence="1 2">
    <name type="scientific">Dentiscutata heterogama</name>
    <dbReference type="NCBI Taxonomy" id="1316150"/>
    <lineage>
        <taxon>Eukaryota</taxon>
        <taxon>Fungi</taxon>
        <taxon>Fungi incertae sedis</taxon>
        <taxon>Mucoromycota</taxon>
        <taxon>Glomeromycotina</taxon>
        <taxon>Glomeromycetes</taxon>
        <taxon>Diversisporales</taxon>
        <taxon>Gigasporaceae</taxon>
        <taxon>Dentiscutata</taxon>
    </lineage>
</organism>
<protein>
    <submittedName>
        <fullName evidence="1">15477_t:CDS:1</fullName>
    </submittedName>
</protein>
<evidence type="ECO:0000313" key="2">
    <source>
        <dbReference type="Proteomes" id="UP000789702"/>
    </source>
</evidence>
<reference evidence="1" key="1">
    <citation type="submission" date="2021-06" db="EMBL/GenBank/DDBJ databases">
        <authorList>
            <person name="Kallberg Y."/>
            <person name="Tangrot J."/>
            <person name="Rosling A."/>
        </authorList>
    </citation>
    <scope>NUCLEOTIDE SEQUENCE</scope>
    <source>
        <strain evidence="1">IL203A</strain>
    </source>
</reference>
<accession>A0ACA9LEP7</accession>
<keyword evidence="2" id="KW-1185">Reference proteome</keyword>
<proteinExistence type="predicted"/>
<comment type="caution">
    <text evidence="1">The sequence shown here is derived from an EMBL/GenBank/DDBJ whole genome shotgun (WGS) entry which is preliminary data.</text>
</comment>
<dbReference type="EMBL" id="CAJVPU010003950">
    <property type="protein sequence ID" value="CAG8525681.1"/>
    <property type="molecule type" value="Genomic_DNA"/>
</dbReference>
<evidence type="ECO:0000313" key="1">
    <source>
        <dbReference type="EMBL" id="CAG8525681.1"/>
    </source>
</evidence>
<gene>
    <name evidence="1" type="ORF">DHETER_LOCUS4131</name>
</gene>
<name>A0ACA9LEP7_9GLOM</name>
<sequence>MGTTLVNNSEALPYEELLSALIQELEKDPRSFLWKILFKNSVKILFNSSY</sequence>